<evidence type="ECO:0000313" key="2">
    <source>
        <dbReference type="Proteomes" id="UP001345219"/>
    </source>
</evidence>
<dbReference type="EMBL" id="JAXIOK010000024">
    <property type="protein sequence ID" value="KAK4740986.1"/>
    <property type="molecule type" value="Genomic_DNA"/>
</dbReference>
<dbReference type="Proteomes" id="UP001345219">
    <property type="component" value="Chromosome 19"/>
</dbReference>
<comment type="caution">
    <text evidence="1">The sequence shown here is derived from an EMBL/GenBank/DDBJ whole genome shotgun (WGS) entry which is preliminary data.</text>
</comment>
<evidence type="ECO:0000313" key="1">
    <source>
        <dbReference type="EMBL" id="KAK4740986.1"/>
    </source>
</evidence>
<organism evidence="1 2">
    <name type="scientific">Trapa incisa</name>
    <dbReference type="NCBI Taxonomy" id="236973"/>
    <lineage>
        <taxon>Eukaryota</taxon>
        <taxon>Viridiplantae</taxon>
        <taxon>Streptophyta</taxon>
        <taxon>Embryophyta</taxon>
        <taxon>Tracheophyta</taxon>
        <taxon>Spermatophyta</taxon>
        <taxon>Magnoliopsida</taxon>
        <taxon>eudicotyledons</taxon>
        <taxon>Gunneridae</taxon>
        <taxon>Pentapetalae</taxon>
        <taxon>rosids</taxon>
        <taxon>malvids</taxon>
        <taxon>Myrtales</taxon>
        <taxon>Lythraceae</taxon>
        <taxon>Trapa</taxon>
    </lineage>
</organism>
<reference evidence="1 2" key="1">
    <citation type="journal article" date="2023" name="Hortic Res">
        <title>Pangenome of water caltrop reveals structural variations and asymmetric subgenome divergence after allopolyploidization.</title>
        <authorList>
            <person name="Zhang X."/>
            <person name="Chen Y."/>
            <person name="Wang L."/>
            <person name="Yuan Y."/>
            <person name="Fang M."/>
            <person name="Shi L."/>
            <person name="Lu R."/>
            <person name="Comes H.P."/>
            <person name="Ma Y."/>
            <person name="Chen Y."/>
            <person name="Huang G."/>
            <person name="Zhou Y."/>
            <person name="Zheng Z."/>
            <person name="Qiu Y."/>
        </authorList>
    </citation>
    <scope>NUCLEOTIDE SEQUENCE [LARGE SCALE GENOMIC DNA]</scope>
    <source>
        <tissue evidence="1">Roots</tissue>
    </source>
</reference>
<dbReference type="AlphaFoldDB" id="A0AAN7GD34"/>
<gene>
    <name evidence="1" type="ORF">SAY87_024574</name>
</gene>
<proteinExistence type="predicted"/>
<sequence>MEKGSKGGQFRPEVYPFRRLGPGISDLCLKNCTKGPGQGLDCSGAGQGISEQEKEDLYAGGLLVCWDLQGAEEACEGSAPLCSASGGGSCTGTEVEGDWRGNLPGAMVFGDYVTEGVSSDLVERMED</sequence>
<keyword evidence="2" id="KW-1185">Reference proteome</keyword>
<protein>
    <submittedName>
        <fullName evidence="1">Uncharacterized protein</fullName>
    </submittedName>
</protein>
<name>A0AAN7GD34_9MYRT</name>
<accession>A0AAN7GD34</accession>